<protein>
    <submittedName>
        <fullName evidence="1">Uncharacterized protein</fullName>
    </submittedName>
</protein>
<keyword evidence="2" id="KW-1185">Reference proteome</keyword>
<evidence type="ECO:0000313" key="2">
    <source>
        <dbReference type="Proteomes" id="UP001438707"/>
    </source>
</evidence>
<accession>A0AAW1QBM3</accession>
<name>A0AAW1QBM3_9CHLO</name>
<evidence type="ECO:0000313" key="1">
    <source>
        <dbReference type="EMBL" id="KAK9818513.1"/>
    </source>
</evidence>
<comment type="caution">
    <text evidence="1">The sequence shown here is derived from an EMBL/GenBank/DDBJ whole genome shotgun (WGS) entry which is preliminary data.</text>
</comment>
<gene>
    <name evidence="1" type="ORF">WJX74_006183</name>
</gene>
<dbReference type="EMBL" id="JALJOS010000061">
    <property type="protein sequence ID" value="KAK9818513.1"/>
    <property type="molecule type" value="Genomic_DNA"/>
</dbReference>
<sequence length="424" mass="47850">MQRSQLNRNLGRDPIGSALFQSFNQYSRVHTAAGKCLDLQTQIKQNTLVWRFSRSRGFSSSSSRSPSPPVATMVREGAQRALILALLFSLAVQVIHGQEPEFSCHSLGLSGECEEVPACTCMCFKFTESSTSVEAAYFGELGYELVLYAPYIHYLHTLGKLGKTIGPPGSGAFNYYSPNHTEVPFGRRWCPGPYQNRDLHAALDLEEWAPPNFKEAFKDKLPALSELPLLILHNKFTQEWGEEPTNFIDIPTLLHLMEMLKGRYTIVYMRPYTGQHLRGYIGDNNYDVDFNDHEQIKLHHPEVHLAHELLEQHPEMADFNQLQLALHAQADAFISVLGGNAVIASYFAGTNIIYAVKGHEAENGEYHDVYPRLSPNGQGRIFQAHSYLELIDLAKEHFLEEPIVEAFSRIQRPIVDLTSADLEM</sequence>
<dbReference type="AlphaFoldDB" id="A0AAW1QBM3"/>
<organism evidence="1 2">
    <name type="scientific">Apatococcus lobatus</name>
    <dbReference type="NCBI Taxonomy" id="904363"/>
    <lineage>
        <taxon>Eukaryota</taxon>
        <taxon>Viridiplantae</taxon>
        <taxon>Chlorophyta</taxon>
        <taxon>core chlorophytes</taxon>
        <taxon>Trebouxiophyceae</taxon>
        <taxon>Chlorellales</taxon>
        <taxon>Chlorellaceae</taxon>
        <taxon>Apatococcus</taxon>
    </lineage>
</organism>
<reference evidence="1 2" key="1">
    <citation type="journal article" date="2024" name="Nat. Commun.">
        <title>Phylogenomics reveals the evolutionary origins of lichenization in chlorophyte algae.</title>
        <authorList>
            <person name="Puginier C."/>
            <person name="Libourel C."/>
            <person name="Otte J."/>
            <person name="Skaloud P."/>
            <person name="Haon M."/>
            <person name="Grisel S."/>
            <person name="Petersen M."/>
            <person name="Berrin J.G."/>
            <person name="Delaux P.M."/>
            <person name="Dal Grande F."/>
            <person name="Keller J."/>
        </authorList>
    </citation>
    <scope>NUCLEOTIDE SEQUENCE [LARGE SCALE GENOMIC DNA]</scope>
    <source>
        <strain evidence="1 2">SAG 2145</strain>
    </source>
</reference>
<proteinExistence type="predicted"/>
<dbReference type="Proteomes" id="UP001438707">
    <property type="component" value="Unassembled WGS sequence"/>
</dbReference>